<dbReference type="AlphaFoldDB" id="A0A8C8ITU1"/>
<sequence>MNIYLRFAIFIVYGSVSFRISSGTSANTIDRHGDKSPVQLAVVSLLHNDKEIRDNQLEYDEEEYYYEHGDEDYLSGDYEMEFPKVAFSTKPKDLPMAPYTVRTREGKRKGKGKKRNPCLRKYKDYCIHGVCQYLRELREPSCICLLGYSGERCHLFTLPVTKEAEGYNRTIALAVVAVVVSFLCLTVIAILMAIRSVCLRACFSVFWKGLRCFRITNLPLSCPRITHIVFLLCHIRYHKQGQYNLENEEKVKLEAVAYP</sequence>
<comment type="subcellular location">
    <subcellularLocation>
        <location evidence="2">Cell membrane</location>
        <topology evidence="2">Single-pass type I membrane protein</topology>
    </subcellularLocation>
    <subcellularLocation>
        <location evidence="1">Secreted</location>
        <location evidence="1">Extracellular space</location>
    </subcellularLocation>
</comment>
<evidence type="ECO:0000313" key="17">
    <source>
        <dbReference type="Ensembl" id="ENSOTSP00005083897.1"/>
    </source>
</evidence>
<dbReference type="GO" id="GO:0008284">
    <property type="term" value="P:positive regulation of cell population proliferation"/>
    <property type="evidence" value="ECO:0007669"/>
    <property type="project" value="TreeGrafter"/>
</dbReference>
<dbReference type="Gene3D" id="2.10.25.10">
    <property type="entry name" value="Laminin"/>
    <property type="match status" value="1"/>
</dbReference>
<evidence type="ECO:0000256" key="11">
    <source>
        <dbReference type="ARBA" id="ARBA00023136"/>
    </source>
</evidence>
<dbReference type="PANTHER" id="PTHR10740">
    <property type="entry name" value="TRANSFORMING GROWTH FACTOR ALPHA"/>
    <property type="match status" value="1"/>
</dbReference>
<dbReference type="SUPFAM" id="SSF57196">
    <property type="entry name" value="EGF/Laminin"/>
    <property type="match status" value="1"/>
</dbReference>
<keyword evidence="10" id="KW-0339">Growth factor</keyword>
<evidence type="ECO:0000256" key="2">
    <source>
        <dbReference type="ARBA" id="ARBA00004251"/>
    </source>
</evidence>
<keyword evidence="5 14" id="KW-0245">EGF-like domain</keyword>
<keyword evidence="6" id="KW-0358">Heparin-binding</keyword>
<evidence type="ECO:0000256" key="4">
    <source>
        <dbReference type="ARBA" id="ARBA00022525"/>
    </source>
</evidence>
<dbReference type="PROSITE" id="PS50026">
    <property type="entry name" value="EGF_3"/>
    <property type="match status" value="1"/>
</dbReference>
<feature type="domain" description="EGF-like" evidence="16">
    <location>
        <begin position="114"/>
        <end position="154"/>
    </location>
</feature>
<evidence type="ECO:0000256" key="7">
    <source>
        <dbReference type="ARBA" id="ARBA00022692"/>
    </source>
</evidence>
<dbReference type="Proteomes" id="UP000694402">
    <property type="component" value="Unassembled WGS sequence"/>
</dbReference>
<keyword evidence="7 15" id="KW-0812">Transmembrane</keyword>
<evidence type="ECO:0000256" key="1">
    <source>
        <dbReference type="ARBA" id="ARBA00004239"/>
    </source>
</evidence>
<evidence type="ECO:0000256" key="15">
    <source>
        <dbReference type="SAM" id="Phobius"/>
    </source>
</evidence>
<keyword evidence="8" id="KW-0732">Signal</keyword>
<dbReference type="GO" id="GO:0008201">
    <property type="term" value="F:heparin binding"/>
    <property type="evidence" value="ECO:0007669"/>
    <property type="project" value="UniProtKB-KW"/>
</dbReference>
<keyword evidence="4" id="KW-0964">Secreted</keyword>
<keyword evidence="9 15" id="KW-1133">Transmembrane helix</keyword>
<dbReference type="GO" id="GO:0005615">
    <property type="term" value="C:extracellular space"/>
    <property type="evidence" value="ECO:0007669"/>
    <property type="project" value="TreeGrafter"/>
</dbReference>
<dbReference type="GO" id="GO:0007173">
    <property type="term" value="P:epidermal growth factor receptor signaling pathway"/>
    <property type="evidence" value="ECO:0007669"/>
    <property type="project" value="TreeGrafter"/>
</dbReference>
<dbReference type="PROSITE" id="PS00022">
    <property type="entry name" value="EGF_1"/>
    <property type="match status" value="1"/>
</dbReference>
<proteinExistence type="predicted"/>
<evidence type="ECO:0000256" key="5">
    <source>
        <dbReference type="ARBA" id="ARBA00022536"/>
    </source>
</evidence>
<reference evidence="17" key="1">
    <citation type="submission" date="2025-08" db="UniProtKB">
        <authorList>
            <consortium name="Ensembl"/>
        </authorList>
    </citation>
    <scope>IDENTIFICATION</scope>
</reference>
<evidence type="ECO:0000256" key="9">
    <source>
        <dbReference type="ARBA" id="ARBA00022989"/>
    </source>
</evidence>
<dbReference type="GO" id="GO:0008083">
    <property type="term" value="F:growth factor activity"/>
    <property type="evidence" value="ECO:0007669"/>
    <property type="project" value="UniProtKB-KW"/>
</dbReference>
<evidence type="ECO:0000256" key="12">
    <source>
        <dbReference type="ARBA" id="ARBA00023157"/>
    </source>
</evidence>
<evidence type="ECO:0000256" key="10">
    <source>
        <dbReference type="ARBA" id="ARBA00023030"/>
    </source>
</evidence>
<name>A0A8C8ITU1_ONCTS</name>
<evidence type="ECO:0000256" key="14">
    <source>
        <dbReference type="PROSITE-ProRule" id="PRU00076"/>
    </source>
</evidence>
<dbReference type="PANTHER" id="PTHR10740:SF4">
    <property type="entry name" value="PROHEPARIN-BINDING EGF-LIKE GROWTH FACTOR"/>
    <property type="match status" value="1"/>
</dbReference>
<dbReference type="GeneTree" id="ENSGT00940000156901"/>
<dbReference type="GO" id="GO:0005154">
    <property type="term" value="F:epidermal growth factor receptor binding"/>
    <property type="evidence" value="ECO:0007669"/>
    <property type="project" value="TreeGrafter"/>
</dbReference>
<feature type="transmembrane region" description="Helical" evidence="15">
    <location>
        <begin position="171"/>
        <end position="194"/>
    </location>
</feature>
<evidence type="ECO:0000256" key="3">
    <source>
        <dbReference type="ARBA" id="ARBA00022475"/>
    </source>
</evidence>
<dbReference type="Ensembl" id="ENSOTST00005091096.2">
    <property type="protein sequence ID" value="ENSOTSP00005083897.1"/>
    <property type="gene ID" value="ENSOTSG00005039688.2"/>
</dbReference>
<keyword evidence="18" id="KW-1185">Reference proteome</keyword>
<evidence type="ECO:0000259" key="16">
    <source>
        <dbReference type="PROSITE" id="PS50026"/>
    </source>
</evidence>
<accession>A0A8C8ITU1</accession>
<keyword evidence="3" id="KW-1003">Cell membrane</keyword>
<evidence type="ECO:0000256" key="6">
    <source>
        <dbReference type="ARBA" id="ARBA00022674"/>
    </source>
</evidence>
<evidence type="ECO:0000256" key="8">
    <source>
        <dbReference type="ARBA" id="ARBA00022729"/>
    </source>
</evidence>
<evidence type="ECO:0000256" key="13">
    <source>
        <dbReference type="ARBA" id="ARBA00040098"/>
    </source>
</evidence>
<reference evidence="17" key="2">
    <citation type="submission" date="2025-09" db="UniProtKB">
        <authorList>
            <consortium name="Ensembl"/>
        </authorList>
    </citation>
    <scope>IDENTIFICATION</scope>
</reference>
<dbReference type="PROSITE" id="PS01186">
    <property type="entry name" value="EGF_2"/>
    <property type="match status" value="1"/>
</dbReference>
<dbReference type="GO" id="GO:0005886">
    <property type="term" value="C:plasma membrane"/>
    <property type="evidence" value="ECO:0007669"/>
    <property type="project" value="UniProtKB-SubCell"/>
</dbReference>
<gene>
    <name evidence="17" type="primary">LOC112228263</name>
</gene>
<keyword evidence="12 14" id="KW-1015">Disulfide bond</keyword>
<dbReference type="FunFam" id="2.10.25.10:FF:000158">
    <property type="entry name" value="proheparin-binding EGF-like growth factor"/>
    <property type="match status" value="1"/>
</dbReference>
<keyword evidence="11 15" id="KW-0472">Membrane</keyword>
<evidence type="ECO:0000313" key="18">
    <source>
        <dbReference type="Proteomes" id="UP000694402"/>
    </source>
</evidence>
<feature type="disulfide bond" evidence="14">
    <location>
        <begin position="144"/>
        <end position="153"/>
    </location>
</feature>
<protein>
    <recommendedName>
        <fullName evidence="13">Proheparin-binding EGF-like growth factor</fullName>
    </recommendedName>
</protein>
<comment type="caution">
    <text evidence="14">Lacks conserved residue(s) required for the propagation of feature annotation.</text>
</comment>
<dbReference type="InterPro" id="IPR000742">
    <property type="entry name" value="EGF"/>
</dbReference>
<organism evidence="17 18">
    <name type="scientific">Oncorhynchus tshawytscha</name>
    <name type="common">Chinook salmon</name>
    <name type="synonym">Salmo tshawytscha</name>
    <dbReference type="NCBI Taxonomy" id="74940"/>
    <lineage>
        <taxon>Eukaryota</taxon>
        <taxon>Metazoa</taxon>
        <taxon>Chordata</taxon>
        <taxon>Craniata</taxon>
        <taxon>Vertebrata</taxon>
        <taxon>Euteleostomi</taxon>
        <taxon>Actinopterygii</taxon>
        <taxon>Neopterygii</taxon>
        <taxon>Teleostei</taxon>
        <taxon>Protacanthopterygii</taxon>
        <taxon>Salmoniformes</taxon>
        <taxon>Salmonidae</taxon>
        <taxon>Salmoninae</taxon>
        <taxon>Oncorhynchus</taxon>
    </lineage>
</organism>